<comment type="caution">
    <text evidence="1">The sequence shown here is derived from an EMBL/GenBank/DDBJ whole genome shotgun (WGS) entry which is preliminary data.</text>
</comment>
<evidence type="ECO:0000313" key="1">
    <source>
        <dbReference type="EMBL" id="MEA5426559.1"/>
    </source>
</evidence>
<reference evidence="1 2" key="1">
    <citation type="submission" date="2023-12" db="EMBL/GenBank/DDBJ databases">
        <title>Novel species of the genus Arcicella isolated from rivers.</title>
        <authorList>
            <person name="Lu H."/>
        </authorList>
    </citation>
    <scope>NUCLEOTIDE SEQUENCE [LARGE SCALE GENOMIC DNA]</scope>
    <source>
        <strain evidence="1 2">DC25W</strain>
    </source>
</reference>
<evidence type="ECO:0000313" key="2">
    <source>
        <dbReference type="Proteomes" id="UP001302222"/>
    </source>
</evidence>
<dbReference type="Pfam" id="PF09907">
    <property type="entry name" value="HigB_toxin"/>
    <property type="match status" value="1"/>
</dbReference>
<protein>
    <submittedName>
        <fullName evidence="1">Type II toxin-antitoxin system HigB family toxin</fullName>
    </submittedName>
</protein>
<name>A0ABU5SH12_9BACT</name>
<dbReference type="EMBL" id="JAYGIM010000006">
    <property type="protein sequence ID" value="MEA5426559.1"/>
    <property type="molecule type" value="Genomic_DNA"/>
</dbReference>
<dbReference type="Proteomes" id="UP001302222">
    <property type="component" value="Unassembled WGS sequence"/>
</dbReference>
<sequence>MIIFVIMRIYSHKTLKEFWDKYPDARTSLEIWYEKMEENTYENPNQIIEDFKGADIVGNGRIVFNIALNKYRLVAYVRYKFFAVYVRFLGTHKEYDKIKDISNI</sequence>
<accession>A0ABU5SH12</accession>
<dbReference type="RefSeq" id="WP_323257829.1">
    <property type="nucleotide sequence ID" value="NZ_JAYGIM010000006.1"/>
</dbReference>
<proteinExistence type="predicted"/>
<gene>
    <name evidence="1" type="ORF">VB798_08260</name>
</gene>
<keyword evidence="2" id="KW-1185">Reference proteome</keyword>
<dbReference type="InterPro" id="IPR018669">
    <property type="entry name" value="Toxin_HigB"/>
</dbReference>
<organism evidence="1 2">
    <name type="scientific">Arcicella lustrica</name>
    <dbReference type="NCBI Taxonomy" id="2984196"/>
    <lineage>
        <taxon>Bacteria</taxon>
        <taxon>Pseudomonadati</taxon>
        <taxon>Bacteroidota</taxon>
        <taxon>Cytophagia</taxon>
        <taxon>Cytophagales</taxon>
        <taxon>Flectobacillaceae</taxon>
        <taxon>Arcicella</taxon>
    </lineage>
</organism>